<evidence type="ECO:0000313" key="4">
    <source>
        <dbReference type="Proteomes" id="UP000199437"/>
    </source>
</evidence>
<organism evidence="3 4">
    <name type="scientific">Roseivirga pacifica</name>
    <dbReference type="NCBI Taxonomy" id="1267423"/>
    <lineage>
        <taxon>Bacteria</taxon>
        <taxon>Pseudomonadati</taxon>
        <taxon>Bacteroidota</taxon>
        <taxon>Cytophagia</taxon>
        <taxon>Cytophagales</taxon>
        <taxon>Roseivirgaceae</taxon>
        <taxon>Roseivirga</taxon>
    </lineage>
</organism>
<dbReference type="EMBL" id="FOIR01000004">
    <property type="protein sequence ID" value="SEW40321.1"/>
    <property type="molecule type" value="Genomic_DNA"/>
</dbReference>
<proteinExistence type="predicted"/>
<keyword evidence="1" id="KW-0472">Membrane</keyword>
<feature type="transmembrane region" description="Helical" evidence="1">
    <location>
        <begin position="43"/>
        <end position="61"/>
    </location>
</feature>
<reference evidence="4" key="1">
    <citation type="submission" date="2016-10" db="EMBL/GenBank/DDBJ databases">
        <authorList>
            <person name="Varghese N."/>
            <person name="Submissions S."/>
        </authorList>
    </citation>
    <scope>NUCLEOTIDE SEQUENCE [LARGE SCALE GENOMIC DNA]</scope>
    <source>
        <strain evidence="4">CGMCC 1.12402</strain>
    </source>
</reference>
<protein>
    <recommendedName>
        <fullName evidence="2">Peptidase S12 Pab87-related C-terminal domain-containing protein</fullName>
    </recommendedName>
</protein>
<keyword evidence="4" id="KW-1185">Reference proteome</keyword>
<feature type="domain" description="Peptidase S12 Pab87-related C-terminal" evidence="2">
    <location>
        <begin position="76"/>
        <end position="156"/>
    </location>
</feature>
<feature type="transmembrane region" description="Helical" evidence="1">
    <location>
        <begin position="6"/>
        <end position="31"/>
    </location>
</feature>
<sequence>MKVIKFPAVSITSILVFIVEIQPAVTIFLMLASNLLDQKLKIMLRKTTAGIGLIFFLFLAINTNAQEVSSTSEYEVSDEVLKEYVGVYTTTDSEGFDVEISLDGESRLMGQPVNKMHPQTILLSRDKDKFELKNTNGIIVQFKRDETGKVTSFTMTQGAKSFIASKKGG</sequence>
<dbReference type="GeneID" id="99988246"/>
<evidence type="ECO:0000256" key="1">
    <source>
        <dbReference type="SAM" id="Phobius"/>
    </source>
</evidence>
<dbReference type="Proteomes" id="UP000199437">
    <property type="component" value="Unassembled WGS sequence"/>
</dbReference>
<name>A0A1I0RHM9_9BACT</name>
<evidence type="ECO:0000313" key="3">
    <source>
        <dbReference type="EMBL" id="SEW40321.1"/>
    </source>
</evidence>
<gene>
    <name evidence="3" type="ORF">SAMN05216290_3575</name>
</gene>
<dbReference type="AlphaFoldDB" id="A0A1I0RHM9"/>
<dbReference type="STRING" id="1267423.SAMN05216290_3575"/>
<keyword evidence="1" id="KW-1133">Transmembrane helix</keyword>
<evidence type="ECO:0000259" key="2">
    <source>
        <dbReference type="Pfam" id="PF11954"/>
    </source>
</evidence>
<dbReference type="InterPro" id="IPR021860">
    <property type="entry name" value="Peptidase_S12_Pab87-rel_C"/>
</dbReference>
<keyword evidence="1" id="KW-0812">Transmembrane</keyword>
<accession>A0A1I0RHM9</accession>
<dbReference type="Pfam" id="PF11954">
    <property type="entry name" value="DUF3471"/>
    <property type="match status" value="1"/>
</dbReference>
<dbReference type="RefSeq" id="WP_090260404.1">
    <property type="nucleotide sequence ID" value="NZ_FOIR01000004.1"/>
</dbReference>